<dbReference type="EMBL" id="JBEYBN010000001">
    <property type="protein sequence ID" value="MEU2264931.1"/>
    <property type="molecule type" value="Genomic_DNA"/>
</dbReference>
<comment type="caution">
    <text evidence="1">The sequence shown here is derived from an EMBL/GenBank/DDBJ whole genome shotgun (WGS) entry which is preliminary data.</text>
</comment>
<reference evidence="1 2" key="1">
    <citation type="submission" date="2024-06" db="EMBL/GenBank/DDBJ databases">
        <title>The Natural Products Discovery Center: Release of the First 8490 Sequenced Strains for Exploring Actinobacteria Biosynthetic Diversity.</title>
        <authorList>
            <person name="Kalkreuter E."/>
            <person name="Kautsar S.A."/>
            <person name="Yang D."/>
            <person name="Bader C.D."/>
            <person name="Teijaro C.N."/>
            <person name="Fluegel L."/>
            <person name="Davis C.M."/>
            <person name="Simpson J.R."/>
            <person name="Lauterbach L."/>
            <person name="Steele A.D."/>
            <person name="Gui C."/>
            <person name="Meng S."/>
            <person name="Li G."/>
            <person name="Viehrig K."/>
            <person name="Ye F."/>
            <person name="Su P."/>
            <person name="Kiefer A.F."/>
            <person name="Nichols A."/>
            <person name="Cepeda A.J."/>
            <person name="Yan W."/>
            <person name="Fan B."/>
            <person name="Jiang Y."/>
            <person name="Adhikari A."/>
            <person name="Zheng C.-J."/>
            <person name="Schuster L."/>
            <person name="Cowan T.M."/>
            <person name="Smanski M.J."/>
            <person name="Chevrette M.G."/>
            <person name="De Carvalho L.P.S."/>
            <person name="Shen B."/>
        </authorList>
    </citation>
    <scope>NUCLEOTIDE SEQUENCE [LARGE SCALE GENOMIC DNA]</scope>
    <source>
        <strain evidence="1 2">NPDC019583</strain>
    </source>
</reference>
<accession>A0ABV2XLP8</accession>
<organism evidence="1 2">
    <name type="scientific">Streptomyces olindensis</name>
    <dbReference type="NCBI Taxonomy" id="358823"/>
    <lineage>
        <taxon>Bacteria</taxon>
        <taxon>Bacillati</taxon>
        <taxon>Actinomycetota</taxon>
        <taxon>Actinomycetes</taxon>
        <taxon>Kitasatosporales</taxon>
        <taxon>Streptomycetaceae</taxon>
        <taxon>Streptomyces</taxon>
    </lineage>
</organism>
<evidence type="ECO:0000313" key="1">
    <source>
        <dbReference type="EMBL" id="MEU2264931.1"/>
    </source>
</evidence>
<dbReference type="RefSeq" id="WP_359784258.1">
    <property type="nucleotide sequence ID" value="NZ_JBEYBN010000001.1"/>
</dbReference>
<evidence type="ECO:0000313" key="2">
    <source>
        <dbReference type="Proteomes" id="UP001550603"/>
    </source>
</evidence>
<dbReference type="Proteomes" id="UP001550603">
    <property type="component" value="Unassembled WGS sequence"/>
</dbReference>
<name>A0ABV2XLP8_9ACTN</name>
<keyword evidence="2" id="KW-1185">Reference proteome</keyword>
<sequence>MRYFRNPGGGIAAYGGLTEDAGQVLTNTGLVEVGESEWQAQLDVAPLLLELPAGEEQGG</sequence>
<gene>
    <name evidence="1" type="ORF">ABZ568_00455</name>
</gene>
<protein>
    <submittedName>
        <fullName evidence="1">Uncharacterized protein</fullName>
    </submittedName>
</protein>
<proteinExistence type="predicted"/>